<dbReference type="KEGG" id="ngr:NAEGRDRAFT_70154"/>
<dbReference type="Gene3D" id="2.60.40.150">
    <property type="entry name" value="C2 domain"/>
    <property type="match status" value="1"/>
</dbReference>
<keyword evidence="2" id="KW-0106">Calcium</keyword>
<dbReference type="eggNOG" id="KOG1012">
    <property type="taxonomic scope" value="Eukaryota"/>
</dbReference>
<dbReference type="GO" id="GO:0005509">
    <property type="term" value="F:calcium ion binding"/>
    <property type="evidence" value="ECO:0007669"/>
    <property type="project" value="TreeGrafter"/>
</dbReference>
<dbReference type="AlphaFoldDB" id="D2VMJ1"/>
<sequence>MPTIKLEIVEAHNLMIADITSSDPYVEIQASNDKKILKTKVIKKNLNPVWNEEFIIDLENPKLDTLQFTVKDWDRFSKDDPLGKCKIVNFSNFMMGQTNDLWLNLQDSETDAKLHVVVTPIDFGKCLP</sequence>
<keyword evidence="1" id="KW-0479">Metal-binding</keyword>
<proteinExistence type="predicted"/>
<evidence type="ECO:0000313" key="4">
    <source>
        <dbReference type="EMBL" id="EFC42073.1"/>
    </source>
</evidence>
<name>D2VMJ1_NAEGR</name>
<dbReference type="RefSeq" id="XP_002674817.1">
    <property type="nucleotide sequence ID" value="XM_002674771.1"/>
</dbReference>
<evidence type="ECO:0000256" key="1">
    <source>
        <dbReference type="ARBA" id="ARBA00022723"/>
    </source>
</evidence>
<protein>
    <submittedName>
        <fullName evidence="4">Predicted protein</fullName>
    </submittedName>
</protein>
<dbReference type="SUPFAM" id="SSF49562">
    <property type="entry name" value="C2 domain (Calcium/lipid-binding domain, CaLB)"/>
    <property type="match status" value="1"/>
</dbReference>
<dbReference type="GO" id="GO:0016020">
    <property type="term" value="C:membrane"/>
    <property type="evidence" value="ECO:0007669"/>
    <property type="project" value="TreeGrafter"/>
</dbReference>
<dbReference type="VEuPathDB" id="AmoebaDB:NAEGRDRAFT_70154"/>
<evidence type="ECO:0000259" key="3">
    <source>
        <dbReference type="PROSITE" id="PS50004"/>
    </source>
</evidence>
<dbReference type="PRINTS" id="PR00360">
    <property type="entry name" value="C2DOMAIN"/>
</dbReference>
<dbReference type="SMART" id="SM00239">
    <property type="entry name" value="C2"/>
    <property type="match status" value="1"/>
</dbReference>
<evidence type="ECO:0000313" key="5">
    <source>
        <dbReference type="Proteomes" id="UP000006671"/>
    </source>
</evidence>
<dbReference type="GeneID" id="8862615"/>
<dbReference type="Pfam" id="PF00168">
    <property type="entry name" value="C2"/>
    <property type="match status" value="1"/>
</dbReference>
<dbReference type="InParanoid" id="D2VMJ1"/>
<keyword evidence="5" id="KW-1185">Reference proteome</keyword>
<dbReference type="OrthoDB" id="73919at2759"/>
<dbReference type="InterPro" id="IPR035892">
    <property type="entry name" value="C2_domain_sf"/>
</dbReference>
<dbReference type="EMBL" id="GG738882">
    <property type="protein sequence ID" value="EFC42073.1"/>
    <property type="molecule type" value="Genomic_DNA"/>
</dbReference>
<gene>
    <name evidence="4" type="ORF">NAEGRDRAFT_70154</name>
</gene>
<dbReference type="STRING" id="5762.D2VMJ1"/>
<dbReference type="CDD" id="cd00030">
    <property type="entry name" value="C2"/>
    <property type="match status" value="1"/>
</dbReference>
<evidence type="ECO:0000256" key="2">
    <source>
        <dbReference type="ARBA" id="ARBA00022837"/>
    </source>
</evidence>
<dbReference type="OMA" id="HEVPATF"/>
<dbReference type="PANTHER" id="PTHR45911">
    <property type="entry name" value="C2 DOMAIN-CONTAINING PROTEIN"/>
    <property type="match status" value="1"/>
</dbReference>
<dbReference type="PANTHER" id="PTHR45911:SF4">
    <property type="entry name" value="MULTIPLE C2 AND TRANSMEMBRANE DOMAIN-CONTAINING PROTEIN"/>
    <property type="match status" value="1"/>
</dbReference>
<dbReference type="Proteomes" id="UP000006671">
    <property type="component" value="Unassembled WGS sequence"/>
</dbReference>
<dbReference type="PROSITE" id="PS50004">
    <property type="entry name" value="C2"/>
    <property type="match status" value="1"/>
</dbReference>
<dbReference type="InterPro" id="IPR000008">
    <property type="entry name" value="C2_dom"/>
</dbReference>
<organism evidence="5">
    <name type="scientific">Naegleria gruberi</name>
    <name type="common">Amoeba</name>
    <dbReference type="NCBI Taxonomy" id="5762"/>
    <lineage>
        <taxon>Eukaryota</taxon>
        <taxon>Discoba</taxon>
        <taxon>Heterolobosea</taxon>
        <taxon>Tetramitia</taxon>
        <taxon>Eutetramitia</taxon>
        <taxon>Vahlkampfiidae</taxon>
        <taxon>Naegleria</taxon>
    </lineage>
</organism>
<reference evidence="4 5" key="1">
    <citation type="journal article" date="2010" name="Cell">
        <title>The genome of Naegleria gruberi illuminates early eukaryotic versatility.</title>
        <authorList>
            <person name="Fritz-Laylin L.K."/>
            <person name="Prochnik S.E."/>
            <person name="Ginger M.L."/>
            <person name="Dacks J.B."/>
            <person name="Carpenter M.L."/>
            <person name="Field M.C."/>
            <person name="Kuo A."/>
            <person name="Paredez A."/>
            <person name="Chapman J."/>
            <person name="Pham J."/>
            <person name="Shu S."/>
            <person name="Neupane R."/>
            <person name="Cipriano M."/>
            <person name="Mancuso J."/>
            <person name="Tu H."/>
            <person name="Salamov A."/>
            <person name="Lindquist E."/>
            <person name="Shapiro H."/>
            <person name="Lucas S."/>
            <person name="Grigoriev I.V."/>
            <person name="Cande W.Z."/>
            <person name="Fulton C."/>
            <person name="Rokhsar D.S."/>
            <person name="Dawson S.C."/>
        </authorList>
    </citation>
    <scope>NUCLEOTIDE SEQUENCE [LARGE SCALE GENOMIC DNA]</scope>
    <source>
        <strain evidence="4 5">NEG-M</strain>
    </source>
</reference>
<accession>D2VMJ1</accession>
<feature type="domain" description="C2" evidence="3">
    <location>
        <begin position="1"/>
        <end position="103"/>
    </location>
</feature>